<dbReference type="NCBIfam" id="TIGR00614">
    <property type="entry name" value="recQ_fam"/>
    <property type="match status" value="1"/>
</dbReference>
<dbReference type="Gene3D" id="1.10.10.10">
    <property type="entry name" value="Winged helix-like DNA-binding domain superfamily/Winged helix DNA-binding domain"/>
    <property type="match status" value="1"/>
</dbReference>
<proteinExistence type="inferred from homology"/>
<dbReference type="PROSITE" id="PS51194">
    <property type="entry name" value="HELICASE_CTER"/>
    <property type="match status" value="1"/>
</dbReference>
<evidence type="ECO:0000256" key="8">
    <source>
        <dbReference type="ARBA" id="ARBA00023204"/>
    </source>
</evidence>
<feature type="domain" description="Helicase ATP-binding" evidence="16">
    <location>
        <begin position="571"/>
        <end position="744"/>
    </location>
</feature>
<dbReference type="InterPro" id="IPR027417">
    <property type="entry name" value="P-loop_NTPase"/>
</dbReference>
<evidence type="ECO:0000313" key="20">
    <source>
        <dbReference type="Proteomes" id="UP000006727"/>
    </source>
</evidence>
<feature type="compositionally biased region" description="Polar residues" evidence="13">
    <location>
        <begin position="228"/>
        <end position="237"/>
    </location>
</feature>
<dbReference type="FunFam" id="1.10.10.10:FF:000495">
    <property type="entry name" value="RecQ family helicase MusN"/>
    <property type="match status" value="1"/>
</dbReference>
<keyword evidence="8" id="KW-0234">DNA repair</keyword>
<evidence type="ECO:0000256" key="4">
    <source>
        <dbReference type="ARBA" id="ARBA00022801"/>
    </source>
</evidence>
<dbReference type="Proteomes" id="UP000006727">
    <property type="component" value="Chromosome 2"/>
</dbReference>
<feature type="compositionally biased region" description="Polar residues" evidence="13">
    <location>
        <begin position="167"/>
        <end position="182"/>
    </location>
</feature>
<dbReference type="Pfam" id="PF00570">
    <property type="entry name" value="HRDC"/>
    <property type="match status" value="1"/>
</dbReference>
<dbReference type="GeneID" id="112295664"/>
<dbReference type="SUPFAM" id="SSF47819">
    <property type="entry name" value="HRDC-like"/>
    <property type="match status" value="1"/>
</dbReference>
<dbReference type="PROSITE" id="PS00690">
    <property type="entry name" value="DEAH_ATP_HELICASE"/>
    <property type="match status" value="1"/>
</dbReference>
<keyword evidence="5" id="KW-0347">Helicase</keyword>
<dbReference type="FunFam" id="3.40.50.300:FF:001975">
    <property type="entry name" value="ATP-dependent DNA helicase"/>
    <property type="match status" value="1"/>
</dbReference>
<dbReference type="FunFam" id="3.40.50.300:FF:001544">
    <property type="entry name" value="ATP-dependent DNA helicase"/>
    <property type="match status" value="1"/>
</dbReference>
<feature type="compositionally biased region" description="Polar residues" evidence="13">
    <location>
        <begin position="1220"/>
        <end position="1229"/>
    </location>
</feature>
<evidence type="ECO:0000256" key="10">
    <source>
        <dbReference type="ARBA" id="ARBA00023242"/>
    </source>
</evidence>
<evidence type="ECO:0000256" key="11">
    <source>
        <dbReference type="ARBA" id="ARBA00034617"/>
    </source>
</evidence>
<feature type="compositionally biased region" description="Polar residues" evidence="13">
    <location>
        <begin position="481"/>
        <end position="500"/>
    </location>
</feature>
<dbReference type="Gramene" id="Pp3c2_1760V3.2">
    <property type="protein sequence ID" value="Pp3c2_1760V3.2"/>
    <property type="gene ID" value="Pp3c2_1760"/>
</dbReference>
<dbReference type="CDD" id="cd17920">
    <property type="entry name" value="DEXHc_RecQ"/>
    <property type="match status" value="1"/>
</dbReference>
<dbReference type="SMART" id="SM00487">
    <property type="entry name" value="DEXDc"/>
    <property type="match status" value="1"/>
</dbReference>
<keyword evidence="10" id="KW-0539">Nucleus</keyword>
<accession>A0A2K1KZR9</accession>
<keyword evidence="6" id="KW-0067">ATP-binding</keyword>
<feature type="domain" description="Rhodanese" evidence="14">
    <location>
        <begin position="784"/>
        <end position="819"/>
    </location>
</feature>
<dbReference type="SMART" id="SM00490">
    <property type="entry name" value="HELICc"/>
    <property type="match status" value="1"/>
</dbReference>
<feature type="domain" description="HRDC" evidence="15">
    <location>
        <begin position="1131"/>
        <end position="1213"/>
    </location>
</feature>
<dbReference type="InterPro" id="IPR004589">
    <property type="entry name" value="DNA_helicase_ATP-dep_RecQ"/>
</dbReference>
<dbReference type="InterPro" id="IPR044876">
    <property type="entry name" value="HRDC_dom_sf"/>
</dbReference>
<dbReference type="GO" id="GO:0000724">
    <property type="term" value="P:double-strand break repair via homologous recombination"/>
    <property type="evidence" value="ECO:0000318"/>
    <property type="project" value="GO_Central"/>
</dbReference>
<sequence>MQRKLRLKKDSEDDSNCPQNNFSEYLYRFQDPLKLRETLKAGFLFSLPGQNPNAAGGPGTCLRLTKFVHQPLDQQLKHVASQAWKSLSSPPVIPKNRVQPGVTGPIDASSAQKFVTGSSYQPKQSFSNYGKGGDDANSKFHTKDAGRKLENQSSSCMSKFGTHEGQSDTLLRNKSPQTTGPQNFGPAPVPSDKFFDEQSARGCLSTNANASSADFFSNHVPGLPPRQTPTNSSNSHFRGNRQRDGALTPAFSMPNHSNVDLQPEHLPNRSKSEKYIPFEEDDDDLLQAIDLDQIVSEHYVKSCSQQSTQVTNRVGSTTPPSVQSKVRGSLEDVVKAENAASAHKLCSHGVEVHCCGEAGFHLQEMKDKLIYIINELLDNGDELSPERVQELRLERTELNKDIKALEEAFKNPTSLMNQCRSNFPPATPYNAFGSGHPSNQQNVFSTPTGPAADYFNPASARPTYGLSSSTAPSGGGLTDFRQPSFTPVPWENNTGANQASGGFPSSFDSNGPRVGLQVQGGPPRFVDVNYSEGSSEMQFSKNDFPWSRDLVVNNKKFFGNKSFRLNQREIINATMSGRDVFVLMPTGGGKSLTYQLPAICSAGVTLVVSPLVSLIMDQIMHLSEANIPAAYLSGTMEWQEQNEILRNLDAGVYKLLYVTPEKIARSDRLSQHLTSLYDQRLLARIVVDEAHCVSQWGHDFRPDYQNLGVFKERFPDVPLIALTATATLSVKEDVVRALKLTRCIIFRQTFNRPNLRYEVLPKSKKCLEDIDKFIRERHPNESGIIYCLSRSDCEKVTEKLREFGHKVAFYHGQMDPDERSYVQRMWSKDEVNIICATVAFGMGINKPDVRFVIHHSLPKSLEGYHQESGRAGRDNLPASCILYYTYADSIRLKHMLTQGAAELGSTGSSFRNHNTVTSNQLSTNLDNLNRMIGYCQNDIDCRRSLQLAHFGEMDFDVSSCKGTCDNCARMGNSGSVEEDVSETARQLVQLVGAMGQRSSMTHIVDVFRGSLNQQVKKMGHDQLDLHGAGKKFTKTEVERIMQQLLTGNIFREDVNKSDYYGGLSSIIKVNEMQARELVSGRLKISIRFRAAKKPDRPERSETPAKKSSLPVGLRTPAQDEVVSVPQAPVDPMLSSKVFSALQRLRIVLVNEAGGDLMPYHIMGNGELQSISKKLPKTTEELLEINGIGKVKSKKYGARILEVVAQTVNEHLSGGEDVSFDNGNSGSATASKRRREVEDGGWKNTRKNTAAEVGRNYNDIENGFRQDTMQQTTKKAKVPPAFVQPLSTSKFENENNYFEEEEDIYEDMPEGFLDNY</sequence>
<dbReference type="InterPro" id="IPR010997">
    <property type="entry name" value="HRDC-like_sf"/>
</dbReference>
<dbReference type="GO" id="GO:0009378">
    <property type="term" value="F:four-way junction helicase activity"/>
    <property type="evidence" value="ECO:0000318"/>
    <property type="project" value="GO_Central"/>
</dbReference>
<dbReference type="InterPro" id="IPR032284">
    <property type="entry name" value="RecQ_Zn-bd"/>
</dbReference>
<dbReference type="SUPFAM" id="SSF52540">
    <property type="entry name" value="P-loop containing nucleoside triphosphate hydrolases"/>
    <property type="match status" value="2"/>
</dbReference>
<dbReference type="PROSITE" id="PS51192">
    <property type="entry name" value="HELICASE_ATP_BIND_1"/>
    <property type="match status" value="1"/>
</dbReference>
<feature type="compositionally biased region" description="Basic and acidic residues" evidence="13">
    <location>
        <begin position="132"/>
        <end position="150"/>
    </location>
</feature>
<feature type="region of interest" description="Disordered" evidence="13">
    <location>
        <begin position="91"/>
        <end position="191"/>
    </location>
</feature>
<dbReference type="GO" id="GO:0043138">
    <property type="term" value="F:3'-5' DNA helicase activity"/>
    <property type="evidence" value="ECO:0000318"/>
    <property type="project" value="GO_Central"/>
</dbReference>
<evidence type="ECO:0000256" key="13">
    <source>
        <dbReference type="SAM" id="MobiDB-lite"/>
    </source>
</evidence>
<keyword evidence="7" id="KW-0238">DNA-binding</keyword>
<dbReference type="Pfam" id="PF00271">
    <property type="entry name" value="Helicase_C"/>
    <property type="match status" value="1"/>
</dbReference>
<dbReference type="EnsemblPlants" id="Pp3c2_1760V3.1">
    <property type="protein sequence ID" value="Pp3c2_1760V3.1"/>
    <property type="gene ID" value="Pp3c2_1760"/>
</dbReference>
<feature type="compositionally biased region" description="Basic and acidic residues" evidence="13">
    <location>
        <begin position="1092"/>
        <end position="1104"/>
    </location>
</feature>
<evidence type="ECO:0000259" key="17">
    <source>
        <dbReference type="PROSITE" id="PS51194"/>
    </source>
</evidence>
<evidence type="ECO:0000256" key="1">
    <source>
        <dbReference type="ARBA" id="ARBA00005446"/>
    </source>
</evidence>
<dbReference type="InterPro" id="IPR018982">
    <property type="entry name" value="RQC_domain"/>
</dbReference>
<dbReference type="RefSeq" id="XP_024403298.1">
    <property type="nucleotide sequence ID" value="XM_024547530.2"/>
</dbReference>
<dbReference type="InterPro" id="IPR036388">
    <property type="entry name" value="WH-like_DNA-bd_sf"/>
</dbReference>
<evidence type="ECO:0000256" key="7">
    <source>
        <dbReference type="ARBA" id="ARBA00023125"/>
    </source>
</evidence>
<dbReference type="Pfam" id="PF00270">
    <property type="entry name" value="DEAD"/>
    <property type="match status" value="1"/>
</dbReference>
<dbReference type="Gramene" id="Pp3c2_1760V3.1">
    <property type="protein sequence ID" value="Pp3c2_1760V3.1"/>
    <property type="gene ID" value="Pp3c2_1760"/>
</dbReference>
<dbReference type="GO" id="GO:0003677">
    <property type="term" value="F:DNA binding"/>
    <property type="evidence" value="ECO:0007669"/>
    <property type="project" value="UniProtKB-KW"/>
</dbReference>
<evidence type="ECO:0000256" key="5">
    <source>
        <dbReference type="ARBA" id="ARBA00022806"/>
    </source>
</evidence>
<dbReference type="PaxDb" id="3218-PP1S243_58V6.1"/>
<dbReference type="GO" id="GO:0016787">
    <property type="term" value="F:hydrolase activity"/>
    <property type="evidence" value="ECO:0007669"/>
    <property type="project" value="UniProtKB-KW"/>
</dbReference>
<dbReference type="CDD" id="cd18794">
    <property type="entry name" value="SF2_C_RecQ"/>
    <property type="match status" value="1"/>
</dbReference>
<organism evidence="18">
    <name type="scientific">Physcomitrium patens</name>
    <name type="common">Spreading-leaved earth moss</name>
    <name type="synonym">Physcomitrella patens</name>
    <dbReference type="NCBI Taxonomy" id="3218"/>
    <lineage>
        <taxon>Eukaryota</taxon>
        <taxon>Viridiplantae</taxon>
        <taxon>Streptophyta</taxon>
        <taxon>Embryophyta</taxon>
        <taxon>Bryophyta</taxon>
        <taxon>Bryophytina</taxon>
        <taxon>Bryopsida</taxon>
        <taxon>Funariidae</taxon>
        <taxon>Funariales</taxon>
        <taxon>Funariaceae</taxon>
        <taxon>Physcomitrium</taxon>
    </lineage>
</organism>
<dbReference type="GO" id="GO:0006260">
    <property type="term" value="P:DNA replication"/>
    <property type="evidence" value="ECO:0000318"/>
    <property type="project" value="GO_Central"/>
</dbReference>
<dbReference type="OrthoDB" id="10261556at2759"/>
<keyword evidence="2" id="KW-0547">Nucleotide-binding</keyword>
<dbReference type="EMBL" id="ABEU02000002">
    <property type="protein sequence ID" value="PNR59261.1"/>
    <property type="molecule type" value="Genomic_DNA"/>
</dbReference>
<feature type="domain" description="Helicase C-terminal" evidence="17">
    <location>
        <begin position="766"/>
        <end position="929"/>
    </location>
</feature>
<feature type="region of interest" description="Disordered" evidence="13">
    <location>
        <begin position="1212"/>
        <end position="1248"/>
    </location>
</feature>
<dbReference type="PANTHER" id="PTHR13710">
    <property type="entry name" value="DNA HELICASE RECQ FAMILY MEMBER"/>
    <property type="match status" value="1"/>
</dbReference>
<gene>
    <name evidence="19" type="primary">LOC112295664</name>
    <name evidence="18" type="ORF">PHYPA_002052</name>
</gene>
<evidence type="ECO:0000313" key="19">
    <source>
        <dbReference type="EnsemblPlants" id="Pp3c2_1760V3.1"/>
    </source>
</evidence>
<dbReference type="SMART" id="SM00341">
    <property type="entry name" value="HRDC"/>
    <property type="match status" value="1"/>
</dbReference>
<dbReference type="InterPro" id="IPR014001">
    <property type="entry name" value="Helicase_ATP-bd"/>
</dbReference>
<comment type="similarity">
    <text evidence="1">Belongs to the helicase family. RecQ subfamily.</text>
</comment>
<dbReference type="InterPro" id="IPR011545">
    <property type="entry name" value="DEAD/DEAH_box_helicase_dom"/>
</dbReference>
<feature type="region of interest" description="Disordered" evidence="13">
    <location>
        <begin position="1089"/>
        <end position="1112"/>
    </location>
</feature>
<dbReference type="InterPro" id="IPR001650">
    <property type="entry name" value="Helicase_C-like"/>
</dbReference>
<reference evidence="18 20" key="1">
    <citation type="journal article" date="2008" name="Science">
        <title>The Physcomitrella genome reveals evolutionary insights into the conquest of land by plants.</title>
        <authorList>
            <person name="Rensing S."/>
            <person name="Lang D."/>
            <person name="Zimmer A."/>
            <person name="Terry A."/>
            <person name="Salamov A."/>
            <person name="Shapiro H."/>
            <person name="Nishiyama T."/>
            <person name="Perroud P.-F."/>
            <person name="Lindquist E."/>
            <person name="Kamisugi Y."/>
            <person name="Tanahashi T."/>
            <person name="Sakakibara K."/>
            <person name="Fujita T."/>
            <person name="Oishi K."/>
            <person name="Shin-I T."/>
            <person name="Kuroki Y."/>
            <person name="Toyoda A."/>
            <person name="Suzuki Y."/>
            <person name="Hashimoto A."/>
            <person name="Yamaguchi K."/>
            <person name="Sugano A."/>
            <person name="Kohara Y."/>
            <person name="Fujiyama A."/>
            <person name="Anterola A."/>
            <person name="Aoki S."/>
            <person name="Ashton N."/>
            <person name="Barbazuk W.B."/>
            <person name="Barker E."/>
            <person name="Bennetzen J."/>
            <person name="Bezanilla M."/>
            <person name="Blankenship R."/>
            <person name="Cho S.H."/>
            <person name="Dutcher S."/>
            <person name="Estelle M."/>
            <person name="Fawcett J.A."/>
            <person name="Gundlach H."/>
            <person name="Hanada K."/>
            <person name="Heyl A."/>
            <person name="Hicks K.A."/>
            <person name="Hugh J."/>
            <person name="Lohr M."/>
            <person name="Mayer K."/>
            <person name="Melkozernov A."/>
            <person name="Murata T."/>
            <person name="Nelson D."/>
            <person name="Pils B."/>
            <person name="Prigge M."/>
            <person name="Reiss B."/>
            <person name="Renner T."/>
            <person name="Rombauts S."/>
            <person name="Rushton P."/>
            <person name="Sanderfoot A."/>
            <person name="Schween G."/>
            <person name="Shiu S.-H."/>
            <person name="Stueber K."/>
            <person name="Theodoulou F.L."/>
            <person name="Tu H."/>
            <person name="Van de Peer Y."/>
            <person name="Verrier P.J."/>
            <person name="Waters E."/>
            <person name="Wood A."/>
            <person name="Yang L."/>
            <person name="Cove D."/>
            <person name="Cuming A."/>
            <person name="Hasebe M."/>
            <person name="Lucas S."/>
            <person name="Mishler D.B."/>
            <person name="Reski R."/>
            <person name="Grigoriev I."/>
            <person name="Quatrano R.S."/>
            <person name="Boore J.L."/>
        </authorList>
    </citation>
    <scope>NUCLEOTIDE SEQUENCE [LARGE SCALE GENOMIC DNA]</scope>
    <source>
        <strain evidence="19 20">cv. Gransden 2004</strain>
    </source>
</reference>
<keyword evidence="9" id="KW-0413">Isomerase</keyword>
<reference evidence="18 20" key="2">
    <citation type="journal article" date="2018" name="Plant J.">
        <title>The Physcomitrella patens chromosome-scale assembly reveals moss genome structure and evolution.</title>
        <authorList>
            <person name="Lang D."/>
            <person name="Ullrich K.K."/>
            <person name="Murat F."/>
            <person name="Fuchs J."/>
            <person name="Jenkins J."/>
            <person name="Haas F.B."/>
            <person name="Piednoel M."/>
            <person name="Gundlach H."/>
            <person name="Van Bel M."/>
            <person name="Meyberg R."/>
            <person name="Vives C."/>
            <person name="Morata J."/>
            <person name="Symeonidi A."/>
            <person name="Hiss M."/>
            <person name="Muchero W."/>
            <person name="Kamisugi Y."/>
            <person name="Saleh O."/>
            <person name="Blanc G."/>
            <person name="Decker E.L."/>
            <person name="van Gessel N."/>
            <person name="Grimwood J."/>
            <person name="Hayes R.D."/>
            <person name="Graham S.W."/>
            <person name="Gunter L.E."/>
            <person name="McDaniel S.F."/>
            <person name="Hoernstein S.N.W."/>
            <person name="Larsson A."/>
            <person name="Li F.W."/>
            <person name="Perroud P.F."/>
            <person name="Phillips J."/>
            <person name="Ranjan P."/>
            <person name="Rokshar D.S."/>
            <person name="Rothfels C.J."/>
            <person name="Schneider L."/>
            <person name="Shu S."/>
            <person name="Stevenson D.W."/>
            <person name="Thummler F."/>
            <person name="Tillich M."/>
            <person name="Villarreal Aguilar J.C."/>
            <person name="Widiez T."/>
            <person name="Wong G.K."/>
            <person name="Wymore A."/>
            <person name="Zhang Y."/>
            <person name="Zimmer A.D."/>
            <person name="Quatrano R.S."/>
            <person name="Mayer K.F.X."/>
            <person name="Goodstein D."/>
            <person name="Casacuberta J.M."/>
            <person name="Vandepoele K."/>
            <person name="Reski R."/>
            <person name="Cuming A.C."/>
            <person name="Tuskan G.A."/>
            <person name="Maumus F."/>
            <person name="Salse J."/>
            <person name="Schmutz J."/>
            <person name="Rensing S.A."/>
        </authorList>
    </citation>
    <scope>NUCLEOTIDE SEQUENCE [LARGE SCALE GENOMIC DNA]</scope>
    <source>
        <strain evidence="19 20">cv. Gransden 2004</strain>
    </source>
</reference>
<dbReference type="EC" id="5.6.2.4" evidence="12"/>
<name>A0A2K1KZR9_PHYPA</name>
<dbReference type="Pfam" id="PF16124">
    <property type="entry name" value="RecQ_Zn_bind"/>
    <property type="match status" value="1"/>
</dbReference>
<dbReference type="EnsemblPlants" id="Pp3c2_1760V3.3">
    <property type="protein sequence ID" value="Pp3c2_1760V3.3"/>
    <property type="gene ID" value="Pp3c2_1760"/>
</dbReference>
<comment type="catalytic activity">
    <reaction evidence="11">
        <text>Couples ATP hydrolysis with the unwinding of duplex DNA by translocating in the 3'-5' direction.</text>
        <dbReference type="EC" id="5.6.2.4"/>
    </reaction>
</comment>
<dbReference type="OMA" id="EHANAFE"/>
<feature type="compositionally biased region" description="Polar residues" evidence="13">
    <location>
        <begin position="109"/>
        <end position="128"/>
    </location>
</feature>
<evidence type="ECO:0000256" key="2">
    <source>
        <dbReference type="ARBA" id="ARBA00022741"/>
    </source>
</evidence>
<dbReference type="PROSITE" id="PS50206">
    <property type="entry name" value="RHODANESE_3"/>
    <property type="match status" value="1"/>
</dbReference>
<dbReference type="GO" id="GO:0005634">
    <property type="term" value="C:nucleus"/>
    <property type="evidence" value="ECO:0000318"/>
    <property type="project" value="GO_Central"/>
</dbReference>
<evidence type="ECO:0000259" key="14">
    <source>
        <dbReference type="PROSITE" id="PS50206"/>
    </source>
</evidence>
<dbReference type="GO" id="GO:0005694">
    <property type="term" value="C:chromosome"/>
    <property type="evidence" value="ECO:0000318"/>
    <property type="project" value="GO_Central"/>
</dbReference>
<dbReference type="SMART" id="SM00956">
    <property type="entry name" value="RQC"/>
    <property type="match status" value="1"/>
</dbReference>
<evidence type="ECO:0000256" key="9">
    <source>
        <dbReference type="ARBA" id="ARBA00023235"/>
    </source>
</evidence>
<evidence type="ECO:0000256" key="3">
    <source>
        <dbReference type="ARBA" id="ARBA00022763"/>
    </source>
</evidence>
<evidence type="ECO:0000259" key="15">
    <source>
        <dbReference type="PROSITE" id="PS50967"/>
    </source>
</evidence>
<dbReference type="PROSITE" id="PS50967">
    <property type="entry name" value="HRDC"/>
    <property type="match status" value="1"/>
</dbReference>
<keyword evidence="20" id="KW-1185">Reference proteome</keyword>
<evidence type="ECO:0000313" key="18">
    <source>
        <dbReference type="EMBL" id="PNR59261.1"/>
    </source>
</evidence>
<reference evidence="19" key="3">
    <citation type="submission" date="2020-12" db="UniProtKB">
        <authorList>
            <consortium name="EnsemblPlants"/>
        </authorList>
    </citation>
    <scope>IDENTIFICATION</scope>
</reference>
<dbReference type="Pfam" id="PF09382">
    <property type="entry name" value="RQC"/>
    <property type="match status" value="1"/>
</dbReference>
<evidence type="ECO:0000256" key="12">
    <source>
        <dbReference type="ARBA" id="ARBA00034808"/>
    </source>
</evidence>
<protein>
    <recommendedName>
        <fullName evidence="12">DNA 3'-5' helicase</fullName>
        <ecNumber evidence="12">5.6.2.4</ecNumber>
    </recommendedName>
</protein>
<keyword evidence="4" id="KW-0378">Hydrolase</keyword>
<dbReference type="Gene3D" id="3.40.50.300">
    <property type="entry name" value="P-loop containing nucleotide triphosphate hydrolases"/>
    <property type="match status" value="2"/>
</dbReference>
<dbReference type="InterPro" id="IPR002464">
    <property type="entry name" value="DNA/RNA_helicase_DEAH_CS"/>
</dbReference>
<dbReference type="InterPro" id="IPR002121">
    <property type="entry name" value="HRDC_dom"/>
</dbReference>
<keyword evidence="3" id="KW-0227">DNA damage</keyword>
<dbReference type="Gene3D" id="1.10.150.80">
    <property type="entry name" value="HRDC domain"/>
    <property type="match status" value="1"/>
</dbReference>
<dbReference type="InterPro" id="IPR001763">
    <property type="entry name" value="Rhodanese-like_dom"/>
</dbReference>
<feature type="region of interest" description="Disordered" evidence="13">
    <location>
        <begin position="215"/>
        <end position="253"/>
    </location>
</feature>
<dbReference type="PANTHER" id="PTHR13710:SF156">
    <property type="entry name" value="ATP-DEPENDENT DNA HELICASE Q-LIKE 4B"/>
    <property type="match status" value="1"/>
</dbReference>
<dbReference type="GO" id="GO:0005524">
    <property type="term" value="F:ATP binding"/>
    <property type="evidence" value="ECO:0007669"/>
    <property type="project" value="UniProtKB-KW"/>
</dbReference>
<evidence type="ECO:0000256" key="6">
    <source>
        <dbReference type="ARBA" id="ARBA00022840"/>
    </source>
</evidence>
<feature type="region of interest" description="Disordered" evidence="13">
    <location>
        <begin position="463"/>
        <end position="522"/>
    </location>
</feature>
<dbReference type="Gramene" id="Pp3c2_1760V3.3">
    <property type="protein sequence ID" value="Pp3c2_1760V3.3"/>
    <property type="gene ID" value="Pp3c2_1760"/>
</dbReference>
<dbReference type="GO" id="GO:0005737">
    <property type="term" value="C:cytoplasm"/>
    <property type="evidence" value="ECO:0000318"/>
    <property type="project" value="GO_Central"/>
</dbReference>
<evidence type="ECO:0000259" key="16">
    <source>
        <dbReference type="PROSITE" id="PS51192"/>
    </source>
</evidence>
<dbReference type="STRING" id="3218.A0A2K1KZR9"/>
<dbReference type="EnsemblPlants" id="Pp3c2_1760V3.2">
    <property type="protein sequence ID" value="Pp3c2_1760V3.2"/>
    <property type="gene ID" value="Pp3c2_1760"/>
</dbReference>